<dbReference type="InterPro" id="IPR036689">
    <property type="entry name" value="ESAT-6-like_sf"/>
</dbReference>
<evidence type="ECO:0000313" key="3">
    <source>
        <dbReference type="Proteomes" id="UP000546126"/>
    </source>
</evidence>
<sequence length="396" mass="41211">MSGGSMATLAGIAALRAKVKGDPQAIRDHAAALRVAAGHVASATGKLPSAVKAVNAAWEGASADAFAGYMSAYPKAGTGLKEALNACADALDRAAGTLEDAYSKIGTLYDDAVSRSDTYKRQYLLQNPGTTESDAETALAATTIVSGNLTRAQEIVDKADSVLGEVKKTLDGQVGSDKEFGFFGAIRVAGGADFEPGTKKVEWIRTSSTERTALQAAATDGSGVTTVVSGNGGVAGGGGGGGYAYAGGTSSAGSVPLPRDDIVKYIKEAIRIIKSPEMASAVEAKQRGLLNKLKDLDPDDPKDIQRIWTIIFYESSGNPSAINTEDENARNGIPSQGLMQTIPPTFRSNALPGHGQILEPVDNIIAGLLYTYRRYGSLAEHPGIRSLESGYGYRPY</sequence>
<dbReference type="Pfam" id="PF01464">
    <property type="entry name" value="SLT"/>
    <property type="match status" value="1"/>
</dbReference>
<dbReference type="InterPro" id="IPR010310">
    <property type="entry name" value="T7SS_ESAT-6-like"/>
</dbReference>
<proteinExistence type="predicted"/>
<dbReference type="InterPro" id="IPR008258">
    <property type="entry name" value="Transglycosylase_SLT_dom_1"/>
</dbReference>
<accession>A0A7Y6IML5</accession>
<dbReference type="Proteomes" id="UP000546126">
    <property type="component" value="Unassembled WGS sequence"/>
</dbReference>
<keyword evidence="3" id="KW-1185">Reference proteome</keyword>
<dbReference type="Gene3D" id="1.10.287.1060">
    <property type="entry name" value="ESAT-6-like"/>
    <property type="match status" value="1"/>
</dbReference>
<dbReference type="Pfam" id="PF06013">
    <property type="entry name" value="WXG100"/>
    <property type="match status" value="1"/>
</dbReference>
<dbReference type="Gene3D" id="1.10.530.10">
    <property type="match status" value="1"/>
</dbReference>
<name>A0A7Y6IML5_9ACTN</name>
<dbReference type="RefSeq" id="WP_175600525.1">
    <property type="nucleotide sequence ID" value="NZ_JABWGO010000002.1"/>
</dbReference>
<reference evidence="2 3" key="1">
    <citation type="submission" date="2020-06" db="EMBL/GenBank/DDBJ databases">
        <authorList>
            <person name="Chanama M."/>
        </authorList>
    </citation>
    <scope>NUCLEOTIDE SEQUENCE [LARGE SCALE GENOMIC DNA]</scope>
    <source>
        <strain evidence="2 3">TBRC6557</strain>
    </source>
</reference>
<comment type="caution">
    <text evidence="2">The sequence shown here is derived from an EMBL/GenBank/DDBJ whole genome shotgun (WGS) entry which is preliminary data.</text>
</comment>
<gene>
    <name evidence="2" type="ORF">HT134_12465</name>
</gene>
<dbReference type="EMBL" id="JABWGO010000002">
    <property type="protein sequence ID" value="NUW40950.1"/>
    <property type="molecule type" value="Genomic_DNA"/>
</dbReference>
<feature type="domain" description="Transglycosylase SLT" evidence="1">
    <location>
        <begin position="307"/>
        <end position="379"/>
    </location>
</feature>
<dbReference type="InterPro" id="IPR023346">
    <property type="entry name" value="Lysozyme-like_dom_sf"/>
</dbReference>
<dbReference type="SUPFAM" id="SSF53955">
    <property type="entry name" value="Lysozyme-like"/>
    <property type="match status" value="1"/>
</dbReference>
<protein>
    <submittedName>
        <fullName evidence="2">WXG100 family type VII secretion target</fullName>
    </submittedName>
</protein>
<evidence type="ECO:0000259" key="1">
    <source>
        <dbReference type="Pfam" id="PF01464"/>
    </source>
</evidence>
<dbReference type="AlphaFoldDB" id="A0A7Y6IML5"/>
<evidence type="ECO:0000313" key="2">
    <source>
        <dbReference type="EMBL" id="NUW40950.1"/>
    </source>
</evidence>
<dbReference type="SUPFAM" id="SSF140453">
    <property type="entry name" value="EsxAB dimer-like"/>
    <property type="match status" value="1"/>
</dbReference>
<organism evidence="2 3">
    <name type="scientific">Nonomuraea rhodomycinica</name>
    <dbReference type="NCBI Taxonomy" id="1712872"/>
    <lineage>
        <taxon>Bacteria</taxon>
        <taxon>Bacillati</taxon>
        <taxon>Actinomycetota</taxon>
        <taxon>Actinomycetes</taxon>
        <taxon>Streptosporangiales</taxon>
        <taxon>Streptosporangiaceae</taxon>
        <taxon>Nonomuraea</taxon>
    </lineage>
</organism>